<keyword evidence="7" id="KW-1185">Reference proteome</keyword>
<proteinExistence type="inferred from homology"/>
<dbReference type="InterPro" id="IPR050319">
    <property type="entry name" value="ABC_transp_ATP-bind"/>
</dbReference>
<dbReference type="SMART" id="SM00382">
    <property type="entry name" value="AAA"/>
    <property type="match status" value="1"/>
</dbReference>
<dbReference type="Pfam" id="PF00005">
    <property type="entry name" value="ABC_tran"/>
    <property type="match status" value="1"/>
</dbReference>
<gene>
    <name evidence="6" type="ORF">EIM92_19025</name>
</gene>
<dbReference type="PANTHER" id="PTHR43776:SF7">
    <property type="entry name" value="D,D-DIPEPTIDE TRANSPORT ATP-BINDING PROTEIN DDPF-RELATED"/>
    <property type="match status" value="1"/>
</dbReference>
<dbReference type="InterPro" id="IPR003439">
    <property type="entry name" value="ABC_transporter-like_ATP-bd"/>
</dbReference>
<evidence type="ECO:0000313" key="7">
    <source>
        <dbReference type="Proteomes" id="UP000273145"/>
    </source>
</evidence>
<protein>
    <submittedName>
        <fullName evidence="6">ATP-binding cassette domain-containing protein</fullName>
    </submittedName>
</protein>
<dbReference type="InterPro" id="IPR003593">
    <property type="entry name" value="AAA+_ATPase"/>
</dbReference>
<dbReference type="InterPro" id="IPR027417">
    <property type="entry name" value="P-loop_NTPase"/>
</dbReference>
<dbReference type="Proteomes" id="UP000273145">
    <property type="component" value="Chromosome"/>
</dbReference>
<dbReference type="SUPFAM" id="SSF52540">
    <property type="entry name" value="P-loop containing nucleoside triphosphate hydrolases"/>
    <property type="match status" value="1"/>
</dbReference>
<accession>A0A3S8RYH7</accession>
<dbReference type="PANTHER" id="PTHR43776">
    <property type="entry name" value="TRANSPORT ATP-BINDING PROTEIN"/>
    <property type="match status" value="1"/>
</dbReference>
<evidence type="ECO:0000259" key="5">
    <source>
        <dbReference type="PROSITE" id="PS50893"/>
    </source>
</evidence>
<evidence type="ECO:0000256" key="2">
    <source>
        <dbReference type="ARBA" id="ARBA00022448"/>
    </source>
</evidence>
<reference evidence="6 7" key="1">
    <citation type="submission" date="2018-11" db="EMBL/GenBank/DDBJ databases">
        <title>Genome sequencing of Paenibacillus lentus DSM25539(T).</title>
        <authorList>
            <person name="Kook J.-K."/>
            <person name="Park S.-N."/>
            <person name="Lim Y.K."/>
        </authorList>
    </citation>
    <scope>NUCLEOTIDE SEQUENCE [LARGE SCALE GENOMIC DNA]</scope>
    <source>
        <strain evidence="6 7">DSM 25539</strain>
    </source>
</reference>
<dbReference type="CDD" id="cd03257">
    <property type="entry name" value="ABC_NikE_OppD_transporters"/>
    <property type="match status" value="1"/>
</dbReference>
<dbReference type="Gene3D" id="3.40.50.300">
    <property type="entry name" value="P-loop containing nucleotide triphosphate hydrolases"/>
    <property type="match status" value="1"/>
</dbReference>
<dbReference type="EMBL" id="CP034248">
    <property type="protein sequence ID" value="AZK48002.1"/>
    <property type="molecule type" value="Genomic_DNA"/>
</dbReference>
<dbReference type="PROSITE" id="PS50893">
    <property type="entry name" value="ABC_TRANSPORTER_2"/>
    <property type="match status" value="1"/>
</dbReference>
<dbReference type="GO" id="GO:0005524">
    <property type="term" value="F:ATP binding"/>
    <property type="evidence" value="ECO:0007669"/>
    <property type="project" value="UniProtKB-KW"/>
</dbReference>
<name>A0A3S8RYH7_9BACL</name>
<dbReference type="RefSeq" id="WP_125084169.1">
    <property type="nucleotide sequence ID" value="NZ_CP034248.1"/>
</dbReference>
<dbReference type="AlphaFoldDB" id="A0A3S8RYH7"/>
<dbReference type="InterPro" id="IPR017871">
    <property type="entry name" value="ABC_transporter-like_CS"/>
</dbReference>
<comment type="similarity">
    <text evidence="1">Belongs to the ABC transporter superfamily.</text>
</comment>
<dbReference type="KEGG" id="plen:EIM92_19025"/>
<dbReference type="PROSITE" id="PS00211">
    <property type="entry name" value="ABC_TRANSPORTER_1"/>
    <property type="match status" value="1"/>
</dbReference>
<sequence length="250" mass="27950">MIEVDKVTKQYGRRQQKVTAIRDVTITIREHEIFALIGESGSGKSTLAAMIAGLEQPSKGKIVWRNIQNEPVKERIYPRQRTQAQMVFQNPDRSLNPYWDVKDIVAEPLILKGVSPTKAYHHAAELLERVHLPLSMLARRPGQCSGGQKQRIAIARAIALAPAVLIADEITSALDPETEQDILKLLVALKREQSMAILYITHRLETISGFADRMAVMKDGLIVEEGQCEQILQAPKTDYTRALLKACSFA</sequence>
<evidence type="ECO:0000256" key="1">
    <source>
        <dbReference type="ARBA" id="ARBA00005417"/>
    </source>
</evidence>
<dbReference type="OrthoDB" id="9802264at2"/>
<feature type="domain" description="ABC transporter" evidence="5">
    <location>
        <begin position="2"/>
        <end position="244"/>
    </location>
</feature>
<keyword evidence="3" id="KW-0547">Nucleotide-binding</keyword>
<evidence type="ECO:0000256" key="4">
    <source>
        <dbReference type="ARBA" id="ARBA00022840"/>
    </source>
</evidence>
<evidence type="ECO:0000313" key="6">
    <source>
        <dbReference type="EMBL" id="AZK48002.1"/>
    </source>
</evidence>
<evidence type="ECO:0000256" key="3">
    <source>
        <dbReference type="ARBA" id="ARBA00022741"/>
    </source>
</evidence>
<dbReference type="GO" id="GO:0016887">
    <property type="term" value="F:ATP hydrolysis activity"/>
    <property type="evidence" value="ECO:0007669"/>
    <property type="project" value="InterPro"/>
</dbReference>
<organism evidence="6 7">
    <name type="scientific">Paenibacillus lentus</name>
    <dbReference type="NCBI Taxonomy" id="1338368"/>
    <lineage>
        <taxon>Bacteria</taxon>
        <taxon>Bacillati</taxon>
        <taxon>Bacillota</taxon>
        <taxon>Bacilli</taxon>
        <taxon>Bacillales</taxon>
        <taxon>Paenibacillaceae</taxon>
        <taxon>Paenibacillus</taxon>
    </lineage>
</organism>
<keyword evidence="2" id="KW-0813">Transport</keyword>
<keyword evidence="4 6" id="KW-0067">ATP-binding</keyword>
<dbReference type="GO" id="GO:0055085">
    <property type="term" value="P:transmembrane transport"/>
    <property type="evidence" value="ECO:0007669"/>
    <property type="project" value="UniProtKB-ARBA"/>
</dbReference>